<dbReference type="STRING" id="1341132.A0A3F3QGU0"/>
<feature type="compositionally biased region" description="Acidic residues" evidence="1">
    <location>
        <begin position="221"/>
        <end position="244"/>
    </location>
</feature>
<organism evidence="2 3">
    <name type="scientific">Aspergillus welwitschiae</name>
    <dbReference type="NCBI Taxonomy" id="1341132"/>
    <lineage>
        <taxon>Eukaryota</taxon>
        <taxon>Fungi</taxon>
        <taxon>Dikarya</taxon>
        <taxon>Ascomycota</taxon>
        <taxon>Pezizomycotina</taxon>
        <taxon>Eurotiomycetes</taxon>
        <taxon>Eurotiomycetidae</taxon>
        <taxon>Eurotiales</taxon>
        <taxon>Aspergillaceae</taxon>
        <taxon>Aspergillus</taxon>
        <taxon>Aspergillus subgen. Circumdati</taxon>
    </lineage>
</organism>
<sequence length="948" mass="105860">MEPALPTIEHVECRHPLFDVNLLEEPAETDQLCGKSIKTLKNLLLAKGRDIYDKLLDFHGWGYAYETVSRPPLQPRQVKMAILLRIIWNQAEYHQPQSVEELFSWERDAGPRLLRPGCIRDWSNYLPISRDYPDPPIDLHASVSLAHGSVGSSSDIPEGYLEVMSRPNGISDSDRELIDVATPRVDTAKGKQKKHIEGITDCSEDLERTEGASSTSPGDQGVEEEMTDIDEEETSDRDDGDPMEESSSGGNTPTQTTEAKSPVTRHRGSPSRSWRPSEQNTEDVSGPSTAIPISQKFGKAASLPIQNAQSIIEAVQRAVMTFAYHELGRHQTAVPLDIPRPWLTATPDTNLRKVQYSLHPVTAEVELHFQDDPEVPRRTFPYRGRGPISMTPRGSAIGCAIIAGRLLDAGSTNIDRKQQNWQNRLTATERAFIEATDAPCDFFDEGLSLELVERFSRMLPADVHLGVGATNMMRTVWNKSTLHFDQFAFSYEETTKQCECVSSEDSRTTVVKINSTTLTPPVVATDWHGVDMKDVLSRAFDHQRRAICTKCKKLSVSYEKRFHKVAMRLVVELGPNVSVRSHTEDMTLAYQNEHGHMQSVTYRWIGGIYQEEGHLLLWWTDAERGVRGTSLRSYSSSVHNGAIIGGIHQNNIRDKMSEKFWRNKQIPLLFYERVMNPSIGELQVAVSAATDMLDSVSQGKLLLQQSPGWAPPERPPPEQNPYSWVPVLPECMRRFRNVDPNLQNILARGKPRTQPQAQAQAQAQAHAQARSQAQRQEQAVSSRPRRAQARPYSPPPSYQQSIMAMSPTPHMSADMPSSAHMSASSYGGMPPPPMRRPQYIGSNLSTPVNIPSTSPVQRYDDPHIARIYGAPAISSSPVASSRQRVDYSPEIQTNPGPYVASSPMQLTNPDSNTYGGMGQSSSPPQQAQLPPYHPDYWVNRPGHHGPRY</sequence>
<feature type="region of interest" description="Disordered" evidence="1">
    <location>
        <begin position="749"/>
        <end position="844"/>
    </location>
</feature>
<evidence type="ECO:0000256" key="1">
    <source>
        <dbReference type="SAM" id="MobiDB-lite"/>
    </source>
</evidence>
<feature type="compositionally biased region" description="Polar residues" evidence="1">
    <location>
        <begin position="245"/>
        <end position="259"/>
    </location>
</feature>
<name>A0A3F3QGU0_9EURO</name>
<dbReference type="RefSeq" id="XP_026631379.1">
    <property type="nucleotide sequence ID" value="XM_026773400.1"/>
</dbReference>
<dbReference type="AlphaFoldDB" id="A0A3F3QGU0"/>
<feature type="compositionally biased region" description="Polar residues" evidence="1">
    <location>
        <begin position="270"/>
        <end position="291"/>
    </location>
</feature>
<evidence type="ECO:0000313" key="2">
    <source>
        <dbReference type="EMBL" id="RDH38357.1"/>
    </source>
</evidence>
<feature type="region of interest" description="Disordered" evidence="1">
    <location>
        <begin position="182"/>
        <end position="291"/>
    </location>
</feature>
<feature type="region of interest" description="Disordered" evidence="1">
    <location>
        <begin position="875"/>
        <end position="948"/>
    </location>
</feature>
<dbReference type="EMBL" id="KZ852033">
    <property type="protein sequence ID" value="RDH38357.1"/>
    <property type="molecule type" value="Genomic_DNA"/>
</dbReference>
<feature type="compositionally biased region" description="Low complexity" evidence="1">
    <location>
        <begin position="919"/>
        <end position="930"/>
    </location>
</feature>
<accession>A0A3F3QGU0</accession>
<dbReference type="Proteomes" id="UP000253729">
    <property type="component" value="Unassembled WGS sequence"/>
</dbReference>
<feature type="compositionally biased region" description="Low complexity" evidence="1">
    <location>
        <begin position="754"/>
        <end position="782"/>
    </location>
</feature>
<evidence type="ECO:0000313" key="3">
    <source>
        <dbReference type="Proteomes" id="UP000253729"/>
    </source>
</evidence>
<dbReference type="GeneID" id="38141756"/>
<protein>
    <submittedName>
        <fullName evidence="2">Uncharacterized protein</fullName>
    </submittedName>
</protein>
<feature type="compositionally biased region" description="Polar residues" evidence="1">
    <location>
        <begin position="902"/>
        <end position="914"/>
    </location>
</feature>
<gene>
    <name evidence="2" type="ORF">BDQ94DRAFT_179494</name>
</gene>
<reference evidence="2 3" key="1">
    <citation type="submission" date="2018-07" db="EMBL/GenBank/DDBJ databases">
        <title>The genomes of Aspergillus section Nigri reveals drivers in fungal speciation.</title>
        <authorList>
            <consortium name="DOE Joint Genome Institute"/>
            <person name="Vesth T.C."/>
            <person name="Nybo J."/>
            <person name="Theobald S."/>
            <person name="Brandl J."/>
            <person name="Frisvad J.C."/>
            <person name="Nielsen K.F."/>
            <person name="Lyhne E.K."/>
            <person name="Kogle M.E."/>
            <person name="Kuo A."/>
            <person name="Riley R."/>
            <person name="Clum A."/>
            <person name="Nolan M."/>
            <person name="Lipzen A."/>
            <person name="Salamov A."/>
            <person name="Henrissat B."/>
            <person name="Wiebenga A."/>
            <person name="De vries R.P."/>
            <person name="Grigoriev I.V."/>
            <person name="Mortensen U.H."/>
            <person name="Andersen M.R."/>
            <person name="Baker S.E."/>
        </authorList>
    </citation>
    <scope>NUCLEOTIDE SEQUENCE [LARGE SCALE GENOMIC DNA]</scope>
    <source>
        <strain evidence="2 3">CBS 139.54b</strain>
    </source>
</reference>
<proteinExistence type="predicted"/>
<keyword evidence="3" id="KW-1185">Reference proteome</keyword>